<keyword evidence="1 2" id="KW-0129">CBS domain</keyword>
<dbReference type="RefSeq" id="WP_185122951.1">
    <property type="nucleotide sequence ID" value="NZ_JACJVQ010000024.1"/>
</dbReference>
<dbReference type="SUPFAM" id="SSF54631">
    <property type="entry name" value="CBS-domain pair"/>
    <property type="match status" value="1"/>
</dbReference>
<evidence type="ECO:0000313" key="4">
    <source>
        <dbReference type="EMBL" id="MBB6637748.1"/>
    </source>
</evidence>
<dbReference type="Pfam" id="PF08279">
    <property type="entry name" value="HTH_11"/>
    <property type="match status" value="1"/>
</dbReference>
<name>A0A841T614_9BACL</name>
<dbReference type="InterPro" id="IPR046342">
    <property type="entry name" value="CBS_dom_sf"/>
</dbReference>
<protein>
    <submittedName>
        <fullName evidence="4">Helix-turn-helix transcriptional regulator</fullName>
    </submittedName>
</protein>
<dbReference type="InterPro" id="IPR036390">
    <property type="entry name" value="WH_DNA-bd_sf"/>
</dbReference>
<evidence type="ECO:0000256" key="2">
    <source>
        <dbReference type="PROSITE-ProRule" id="PRU00703"/>
    </source>
</evidence>
<accession>A0A841T614</accession>
<dbReference type="Proteomes" id="UP000535838">
    <property type="component" value="Unassembled WGS sequence"/>
</dbReference>
<dbReference type="Pfam" id="PF00571">
    <property type="entry name" value="CBS"/>
    <property type="match status" value="2"/>
</dbReference>
<evidence type="ECO:0000313" key="5">
    <source>
        <dbReference type="Proteomes" id="UP000535838"/>
    </source>
</evidence>
<dbReference type="AlphaFoldDB" id="A0A841T614"/>
<dbReference type="InterPro" id="IPR036388">
    <property type="entry name" value="WH-like_DNA-bd_sf"/>
</dbReference>
<gene>
    <name evidence="4" type="ORF">H7B67_26790</name>
</gene>
<dbReference type="SMART" id="SM00116">
    <property type="entry name" value="CBS"/>
    <property type="match status" value="2"/>
</dbReference>
<proteinExistence type="predicted"/>
<dbReference type="CDD" id="cd04617">
    <property type="entry name" value="CBS_pair_CcpN"/>
    <property type="match status" value="1"/>
</dbReference>
<sequence length="236" mass="25580">MERNGWPQRAQREGTTIELSSRQLEIVDLVRKHAPITGEQIAEQLGVTRPTIRSDLGLLVMLGYIDAKPKVGYFLGSMVKKEHSEADSIAGIKVREVMGIPVVLRETATVSDAVVAMFLENVGSLFVVDSAKALVGVVSRKDLLKVTLGNAQAGNVLLGMVMTRYPNVVTAFPEDTIREALRKMIAHEVDSLPVVQPMSAEEAAAGAEAGASKLEVVGRMTKTTLAKLLFDRMEQP</sequence>
<dbReference type="PROSITE" id="PS51371">
    <property type="entry name" value="CBS"/>
    <property type="match status" value="2"/>
</dbReference>
<dbReference type="SUPFAM" id="SSF46785">
    <property type="entry name" value="Winged helix' DNA-binding domain"/>
    <property type="match status" value="1"/>
</dbReference>
<feature type="domain" description="CBS" evidence="3">
    <location>
        <begin position="97"/>
        <end position="154"/>
    </location>
</feature>
<evidence type="ECO:0000256" key="1">
    <source>
        <dbReference type="ARBA" id="ARBA00023122"/>
    </source>
</evidence>
<feature type="domain" description="CBS" evidence="3">
    <location>
        <begin position="162"/>
        <end position="236"/>
    </location>
</feature>
<dbReference type="InterPro" id="IPR051257">
    <property type="entry name" value="Diverse_CBS-Domain"/>
</dbReference>
<dbReference type="Gene3D" id="3.10.580.10">
    <property type="entry name" value="CBS-domain"/>
    <property type="match status" value="1"/>
</dbReference>
<dbReference type="EMBL" id="JACJVQ010000024">
    <property type="protein sequence ID" value="MBB6637748.1"/>
    <property type="molecule type" value="Genomic_DNA"/>
</dbReference>
<reference evidence="4 5" key="1">
    <citation type="submission" date="2020-08" db="EMBL/GenBank/DDBJ databases">
        <title>Cohnella phylogeny.</title>
        <authorList>
            <person name="Dunlap C."/>
        </authorList>
    </citation>
    <scope>NUCLEOTIDE SEQUENCE [LARGE SCALE GENOMIC DNA]</scope>
    <source>
        <strain evidence="4 5">DSM 25241</strain>
    </source>
</reference>
<dbReference type="PANTHER" id="PTHR43080:SF2">
    <property type="entry name" value="CBS DOMAIN-CONTAINING PROTEIN"/>
    <property type="match status" value="1"/>
</dbReference>
<organism evidence="4 5">
    <name type="scientific">Cohnella thailandensis</name>
    <dbReference type="NCBI Taxonomy" id="557557"/>
    <lineage>
        <taxon>Bacteria</taxon>
        <taxon>Bacillati</taxon>
        <taxon>Bacillota</taxon>
        <taxon>Bacilli</taxon>
        <taxon>Bacillales</taxon>
        <taxon>Paenibacillaceae</taxon>
        <taxon>Cohnella</taxon>
    </lineage>
</organism>
<dbReference type="Gene3D" id="1.10.10.10">
    <property type="entry name" value="Winged helix-like DNA-binding domain superfamily/Winged helix DNA-binding domain"/>
    <property type="match status" value="1"/>
</dbReference>
<dbReference type="InterPro" id="IPR013196">
    <property type="entry name" value="HTH_11"/>
</dbReference>
<dbReference type="InterPro" id="IPR000644">
    <property type="entry name" value="CBS_dom"/>
</dbReference>
<comment type="caution">
    <text evidence="4">The sequence shown here is derived from an EMBL/GenBank/DDBJ whole genome shotgun (WGS) entry which is preliminary data.</text>
</comment>
<dbReference type="PANTHER" id="PTHR43080">
    <property type="entry name" value="CBS DOMAIN-CONTAINING PROTEIN CBSX3, MITOCHONDRIAL"/>
    <property type="match status" value="1"/>
</dbReference>
<keyword evidence="5" id="KW-1185">Reference proteome</keyword>
<evidence type="ECO:0000259" key="3">
    <source>
        <dbReference type="PROSITE" id="PS51371"/>
    </source>
</evidence>